<organism evidence="1 2">
    <name type="scientific">Algoriphagus alkaliphilus</name>
    <dbReference type="NCBI Taxonomy" id="279824"/>
    <lineage>
        <taxon>Bacteria</taxon>
        <taxon>Pseudomonadati</taxon>
        <taxon>Bacteroidota</taxon>
        <taxon>Cytophagia</taxon>
        <taxon>Cytophagales</taxon>
        <taxon>Cyclobacteriaceae</taxon>
        <taxon>Algoriphagus</taxon>
    </lineage>
</organism>
<dbReference type="STRING" id="279824.SAMN03080617_00433"/>
<sequence>MILFPDFEDFIGLLNAHSVDYMVVGGYALAFHGKPRNTGDLDIWIEISEINLHLEDLRILLILGKSRKRTMKTINSPSKRKG</sequence>
<reference evidence="2" key="1">
    <citation type="submission" date="2016-10" db="EMBL/GenBank/DDBJ databases">
        <authorList>
            <person name="Varghese N."/>
            <person name="Submissions S."/>
        </authorList>
    </citation>
    <scope>NUCLEOTIDE SEQUENCE [LARGE SCALE GENOMIC DNA]</scope>
    <source>
        <strain evidence="2">DSM 22703</strain>
    </source>
</reference>
<dbReference type="AlphaFoldDB" id="A0A1G5VC54"/>
<dbReference type="Proteomes" id="UP000198756">
    <property type="component" value="Unassembled WGS sequence"/>
</dbReference>
<evidence type="ECO:0000313" key="2">
    <source>
        <dbReference type="Proteomes" id="UP000198756"/>
    </source>
</evidence>
<protein>
    <recommendedName>
        <fullName evidence="3">Nucleotidyltransferase domain-containing protein</fullName>
    </recommendedName>
</protein>
<gene>
    <name evidence="1" type="ORF">SAMN03080617_00433</name>
</gene>
<evidence type="ECO:0008006" key="3">
    <source>
        <dbReference type="Google" id="ProtNLM"/>
    </source>
</evidence>
<dbReference type="EMBL" id="FMXE01000003">
    <property type="protein sequence ID" value="SDA43453.1"/>
    <property type="molecule type" value="Genomic_DNA"/>
</dbReference>
<keyword evidence="2" id="KW-1185">Reference proteome</keyword>
<name>A0A1G5VC54_9BACT</name>
<dbReference type="SUPFAM" id="SSF81301">
    <property type="entry name" value="Nucleotidyltransferase"/>
    <property type="match status" value="1"/>
</dbReference>
<evidence type="ECO:0000313" key="1">
    <source>
        <dbReference type="EMBL" id="SDA43453.1"/>
    </source>
</evidence>
<accession>A0A1G5VC54</accession>
<dbReference type="Gene3D" id="3.30.460.40">
    <property type="match status" value="1"/>
</dbReference>
<dbReference type="InterPro" id="IPR043519">
    <property type="entry name" value="NT_sf"/>
</dbReference>
<proteinExistence type="predicted"/>